<organism evidence="1 2">
    <name type="scientific">Desulfoluna butyratoxydans</name>
    <dbReference type="NCBI Taxonomy" id="231438"/>
    <lineage>
        <taxon>Bacteria</taxon>
        <taxon>Pseudomonadati</taxon>
        <taxon>Thermodesulfobacteriota</taxon>
        <taxon>Desulfobacteria</taxon>
        <taxon>Desulfobacterales</taxon>
        <taxon>Desulfolunaceae</taxon>
        <taxon>Desulfoluna</taxon>
    </lineage>
</organism>
<name>A0A4U8YX36_9BACT</name>
<reference evidence="1 2" key="1">
    <citation type="submission" date="2019-03" db="EMBL/GenBank/DDBJ databases">
        <authorList>
            <person name="Nijsse B."/>
        </authorList>
    </citation>
    <scope>NUCLEOTIDE SEQUENCE [LARGE SCALE GENOMIC DNA]</scope>
    <source>
        <strain evidence="1">Desulfoluna butyratoxydans MSL71</strain>
    </source>
</reference>
<protein>
    <submittedName>
        <fullName evidence="1">Uncharacterized protein</fullName>
    </submittedName>
</protein>
<keyword evidence="2" id="KW-1185">Reference proteome</keyword>
<dbReference type="EMBL" id="CAADHO010000010">
    <property type="protein sequence ID" value="VFQ46592.1"/>
    <property type="molecule type" value="Genomic_DNA"/>
</dbReference>
<sequence>MFCSASKLDDKKLDAIKALERDLGKTLVAYSCSNPEPTTLSDAELMKIKALEEKLAVTLVAFE</sequence>
<dbReference type="Proteomes" id="UP000507962">
    <property type="component" value="Unassembled WGS sequence"/>
</dbReference>
<dbReference type="AlphaFoldDB" id="A0A4U8YX36"/>
<accession>A0A4U8YX36</accession>
<dbReference type="RefSeq" id="WP_180144655.1">
    <property type="nucleotide sequence ID" value="NZ_CAADHO010000010.1"/>
</dbReference>
<proteinExistence type="predicted"/>
<gene>
    <name evidence="1" type="ORF">MSL71_42600</name>
</gene>
<evidence type="ECO:0000313" key="2">
    <source>
        <dbReference type="Proteomes" id="UP000507962"/>
    </source>
</evidence>
<evidence type="ECO:0000313" key="1">
    <source>
        <dbReference type="EMBL" id="VFQ46592.1"/>
    </source>
</evidence>